<comment type="subcellular location">
    <subcellularLocation>
        <location evidence="2">Cytoplasm</location>
    </subcellularLocation>
</comment>
<dbReference type="Gene3D" id="4.10.372.10">
    <property type="entry name" value="Lipoxygenase-1, Domain 3"/>
    <property type="match status" value="1"/>
</dbReference>
<keyword evidence="7 16" id="KW-0925">Oxylipin biosynthesis</keyword>
<keyword evidence="21" id="KW-1185">Reference proteome</keyword>
<keyword evidence="6 15" id="KW-0479">Metal-binding</keyword>
<keyword evidence="9 15" id="KW-0223">Dioxygenase</keyword>
<dbReference type="InterPro" id="IPR013819">
    <property type="entry name" value="LipOase_C"/>
</dbReference>
<comment type="pathway">
    <text evidence="16">Lipid metabolism; oxylipin biosynthesis.</text>
</comment>
<dbReference type="PROSITE" id="PS00081">
    <property type="entry name" value="LIPOXYGENASE_2"/>
    <property type="match status" value="1"/>
</dbReference>
<evidence type="ECO:0000313" key="20">
    <source>
        <dbReference type="EMBL" id="KAK4267263.1"/>
    </source>
</evidence>
<comment type="similarity">
    <text evidence="3 15">Belongs to the lipoxygenase family.</text>
</comment>
<feature type="domain" description="PLAT" evidence="18">
    <location>
        <begin position="35"/>
        <end position="165"/>
    </location>
</feature>
<dbReference type="Proteomes" id="UP001293593">
    <property type="component" value="Unassembled WGS sequence"/>
</dbReference>
<dbReference type="EMBL" id="JAWXYG010000007">
    <property type="protein sequence ID" value="KAK4267263.1"/>
    <property type="molecule type" value="Genomic_DNA"/>
</dbReference>
<evidence type="ECO:0000256" key="1">
    <source>
        <dbReference type="ARBA" id="ARBA00001962"/>
    </source>
</evidence>
<organism evidence="20 21">
    <name type="scientific">Acacia crassicarpa</name>
    <name type="common">northern wattle</name>
    <dbReference type="NCBI Taxonomy" id="499986"/>
    <lineage>
        <taxon>Eukaryota</taxon>
        <taxon>Viridiplantae</taxon>
        <taxon>Streptophyta</taxon>
        <taxon>Embryophyta</taxon>
        <taxon>Tracheophyta</taxon>
        <taxon>Spermatophyta</taxon>
        <taxon>Magnoliopsida</taxon>
        <taxon>eudicotyledons</taxon>
        <taxon>Gunneridae</taxon>
        <taxon>Pentapetalae</taxon>
        <taxon>rosids</taxon>
        <taxon>fabids</taxon>
        <taxon>Fabales</taxon>
        <taxon>Fabaceae</taxon>
        <taxon>Caesalpinioideae</taxon>
        <taxon>mimosoid clade</taxon>
        <taxon>Acacieae</taxon>
        <taxon>Acacia</taxon>
    </lineage>
</organism>
<name>A0AAE1MMP9_9FABA</name>
<dbReference type="Gene3D" id="1.20.245.10">
    <property type="entry name" value="Lipoxygenase-1, Domain 5"/>
    <property type="match status" value="1"/>
</dbReference>
<dbReference type="FunFam" id="1.20.245.10:FF:000002">
    <property type="entry name" value="Lipoxygenase"/>
    <property type="match status" value="1"/>
</dbReference>
<evidence type="ECO:0000256" key="3">
    <source>
        <dbReference type="ARBA" id="ARBA00009419"/>
    </source>
</evidence>
<dbReference type="InterPro" id="IPR000907">
    <property type="entry name" value="LipOase"/>
</dbReference>
<comment type="function">
    <text evidence="16">Plant lipoxygenase may be involved in a number of diverse aspects of plant physiology including growth and development, pest resistance, and senescence or responses to wounding.</text>
</comment>
<keyword evidence="12" id="KW-0443">Lipid metabolism</keyword>
<evidence type="ECO:0000256" key="17">
    <source>
        <dbReference type="SAM" id="MobiDB-lite"/>
    </source>
</evidence>
<dbReference type="InterPro" id="IPR036392">
    <property type="entry name" value="PLAT/LH2_dom_sf"/>
</dbReference>
<keyword evidence="13 16" id="KW-0275">Fatty acid biosynthesis</keyword>
<dbReference type="SUPFAM" id="SSF49723">
    <property type="entry name" value="Lipase/lipooxygenase domain (PLAT/LH2 domain)"/>
    <property type="match status" value="1"/>
</dbReference>
<dbReference type="PANTHER" id="PTHR11771">
    <property type="entry name" value="LIPOXYGENASE"/>
    <property type="match status" value="1"/>
</dbReference>
<evidence type="ECO:0000256" key="6">
    <source>
        <dbReference type="ARBA" id="ARBA00022723"/>
    </source>
</evidence>
<dbReference type="CDD" id="cd01751">
    <property type="entry name" value="PLAT_LH2"/>
    <property type="match status" value="1"/>
</dbReference>
<reference evidence="20" key="1">
    <citation type="submission" date="2023-10" db="EMBL/GenBank/DDBJ databases">
        <title>Chromosome-level genome of the transformable northern wattle, Acacia crassicarpa.</title>
        <authorList>
            <person name="Massaro I."/>
            <person name="Sinha N.R."/>
            <person name="Poethig S."/>
            <person name="Leichty A.R."/>
        </authorList>
    </citation>
    <scope>NUCLEOTIDE SEQUENCE</scope>
    <source>
        <strain evidence="20">Acra3RX</strain>
        <tissue evidence="20">Leaf</tissue>
    </source>
</reference>
<dbReference type="PRINTS" id="PR00468">
    <property type="entry name" value="PLTLPOXGNASE"/>
</dbReference>
<proteinExistence type="inferred from homology"/>
<dbReference type="InterPro" id="IPR042057">
    <property type="entry name" value="Lipoxy_PLAT/LH2"/>
</dbReference>
<evidence type="ECO:0000256" key="12">
    <source>
        <dbReference type="ARBA" id="ARBA00023098"/>
    </source>
</evidence>
<dbReference type="GO" id="GO:0016702">
    <property type="term" value="F:oxidoreductase activity, acting on single donors with incorporation of molecular oxygen, incorporation of two atoms of oxygen"/>
    <property type="evidence" value="ECO:0007669"/>
    <property type="project" value="InterPro"/>
</dbReference>
<comment type="cofactor">
    <cofactor evidence="1 15">
        <name>Fe cation</name>
        <dbReference type="ChEBI" id="CHEBI:24875"/>
    </cofactor>
</comment>
<evidence type="ECO:0000256" key="9">
    <source>
        <dbReference type="ARBA" id="ARBA00022964"/>
    </source>
</evidence>
<dbReference type="Pfam" id="PF00305">
    <property type="entry name" value="Lipoxygenase"/>
    <property type="match status" value="1"/>
</dbReference>
<dbReference type="Gene3D" id="2.60.60.20">
    <property type="entry name" value="PLAT/LH2 domain"/>
    <property type="match status" value="1"/>
</dbReference>
<dbReference type="GO" id="GO:0006633">
    <property type="term" value="P:fatty acid biosynthetic process"/>
    <property type="evidence" value="ECO:0007669"/>
    <property type="project" value="UniProtKB-KW"/>
</dbReference>
<dbReference type="InterPro" id="IPR020833">
    <property type="entry name" value="LipOase_Fe_BS"/>
</dbReference>
<feature type="region of interest" description="Disordered" evidence="17">
    <location>
        <begin position="211"/>
        <end position="251"/>
    </location>
</feature>
<evidence type="ECO:0000256" key="13">
    <source>
        <dbReference type="ARBA" id="ARBA00023160"/>
    </source>
</evidence>
<dbReference type="GO" id="GO:0005506">
    <property type="term" value="F:iron ion binding"/>
    <property type="evidence" value="ECO:0007669"/>
    <property type="project" value="UniProtKB-ARBA"/>
</dbReference>
<dbReference type="InterPro" id="IPR001246">
    <property type="entry name" value="LipOase_plant"/>
</dbReference>
<evidence type="ECO:0000256" key="14">
    <source>
        <dbReference type="PROSITE-ProRule" id="PRU00152"/>
    </source>
</evidence>
<evidence type="ECO:0000259" key="18">
    <source>
        <dbReference type="PROSITE" id="PS50095"/>
    </source>
</evidence>
<dbReference type="GO" id="GO:0005737">
    <property type="term" value="C:cytoplasm"/>
    <property type="evidence" value="ECO:0007669"/>
    <property type="project" value="UniProtKB-SubCell"/>
</dbReference>
<evidence type="ECO:0000256" key="16">
    <source>
        <dbReference type="RuleBase" id="RU003975"/>
    </source>
</evidence>
<evidence type="ECO:0000256" key="10">
    <source>
        <dbReference type="ARBA" id="ARBA00023002"/>
    </source>
</evidence>
<dbReference type="InterPro" id="IPR020834">
    <property type="entry name" value="LipOase_CS"/>
</dbReference>
<dbReference type="Gene3D" id="4.10.375.10">
    <property type="entry name" value="Lipoxygenase-1, Domain 2"/>
    <property type="match status" value="1"/>
</dbReference>
<keyword evidence="10 15" id="KW-0560">Oxidoreductase</keyword>
<dbReference type="PROSITE" id="PS50095">
    <property type="entry name" value="PLAT"/>
    <property type="match status" value="1"/>
</dbReference>
<keyword evidence="5 16" id="KW-0444">Lipid biosynthesis</keyword>
<comment type="caution">
    <text evidence="20">The sequence shown here is derived from an EMBL/GenBank/DDBJ whole genome shotgun (WGS) entry which is preliminary data.</text>
</comment>
<sequence>MFPSLSPSNIPVIGNIFDKGRKIKGTVVLMRKNVLNIDLNSAVSSVVDGFSEFLGQIVTLQLVSSVHADSANGSKGKVGKKASLESWLTTLPSLTAGQQAFTVHFDWEDDIGVPGAFIIRNNHISEFFLVSLTLEDFPNHGDIHFVCNSWIYPASKYKKDRIFFSNKTYLPSETPAPLVKYREEELESLRGDGTGERKEWERIYDYATYNDLGDPSSEESTRPVLGGSSTYPYPRRGRTGRPRTTKDPNTESRLSKVMTFTIYVPRDENFGHTKMSDFLTYGLKSVSQSIQPSLNFLDKEFDSFEEVRDLYDRGIQLPTGILSSISDKLSGQILKEIFRTDGERLLKFPTPQVIQVNKSGWMTDEEFAREMLAGVNPGLICRLEEFPPKSKLDSQVYGDQTSKITKQQLEINMGGLTIDEAIKNKKLFILDHHDPIIPYLRRINQTSTKAYASRTILLLKEDGTLKPLAIELSKPHPDGDQFGLISEVHLPAETGVESAIWLLAKAYVVVNDSCYHQLVSHWLNTHAVIEPFVIATNRQLSVLHPVHKLLHPHYRDTMNINALARQVLINAGGIIEDTFLWGRYSLEMSSKIYKDWKFYEQALPADLLKRGMAESDPASPNGIRLVIEDYPYAVDGLDVYFAIYTWVQDYISFYYKTDEAVKQDSELQSWWKEAVEVGHEDKKDDPTWFKMQNRGELIETCTRIIWVSSALHAAVNFGQYPYGGYILNRPTLSRRFMPEKGTPEYDELSKDPHKVFLKTITPKDKTITDLSTIEILSRHTSDEFYLGQRDDGPYWTSDATPLEAFKRFGRKLEEIEGKITSRNKDGKFRNRYGPVNMPYTLLYPSSEVGLTGKGIPNSISI</sequence>
<keyword evidence="11 15" id="KW-0408">Iron</keyword>
<dbReference type="GO" id="GO:0034440">
    <property type="term" value="P:lipid oxidation"/>
    <property type="evidence" value="ECO:0007669"/>
    <property type="project" value="InterPro"/>
</dbReference>
<dbReference type="InterPro" id="IPR027433">
    <property type="entry name" value="Lipoxygenase_dom_3"/>
</dbReference>
<dbReference type="PROSITE" id="PS00711">
    <property type="entry name" value="LIPOXYGENASE_1"/>
    <property type="match status" value="1"/>
</dbReference>
<evidence type="ECO:0000256" key="7">
    <source>
        <dbReference type="ARBA" id="ARBA00022767"/>
    </source>
</evidence>
<evidence type="ECO:0000256" key="11">
    <source>
        <dbReference type="ARBA" id="ARBA00023004"/>
    </source>
</evidence>
<dbReference type="FunFam" id="3.10.450.60:FF:000002">
    <property type="entry name" value="Lipoxygenase"/>
    <property type="match status" value="1"/>
</dbReference>
<dbReference type="EC" id="1.13.11.-" evidence="16"/>
<evidence type="ECO:0000256" key="5">
    <source>
        <dbReference type="ARBA" id="ARBA00022516"/>
    </source>
</evidence>
<dbReference type="AlphaFoldDB" id="A0AAE1MMP9"/>
<gene>
    <name evidence="20" type="ORF">QN277_024063</name>
</gene>
<keyword evidence="8" id="KW-0276">Fatty acid metabolism</keyword>
<evidence type="ECO:0000256" key="8">
    <source>
        <dbReference type="ARBA" id="ARBA00022832"/>
    </source>
</evidence>
<dbReference type="FunFam" id="4.10.375.10:FF:000001">
    <property type="entry name" value="Lipoxygenase"/>
    <property type="match status" value="1"/>
</dbReference>
<evidence type="ECO:0000313" key="21">
    <source>
        <dbReference type="Proteomes" id="UP001293593"/>
    </source>
</evidence>
<dbReference type="InterPro" id="IPR001024">
    <property type="entry name" value="PLAT/LH2_dom"/>
</dbReference>
<evidence type="ECO:0000256" key="15">
    <source>
        <dbReference type="RuleBase" id="RU003974"/>
    </source>
</evidence>
<dbReference type="Gene3D" id="3.10.450.60">
    <property type="match status" value="1"/>
</dbReference>
<evidence type="ECO:0000256" key="4">
    <source>
        <dbReference type="ARBA" id="ARBA00022490"/>
    </source>
</evidence>
<evidence type="ECO:0000259" key="19">
    <source>
        <dbReference type="PROSITE" id="PS51393"/>
    </source>
</evidence>
<evidence type="ECO:0000256" key="2">
    <source>
        <dbReference type="ARBA" id="ARBA00004496"/>
    </source>
</evidence>
<dbReference type="GO" id="GO:0031408">
    <property type="term" value="P:oxylipin biosynthetic process"/>
    <property type="evidence" value="ECO:0007669"/>
    <property type="project" value="UniProtKB-UniRule"/>
</dbReference>
<feature type="domain" description="Lipoxygenase" evidence="19">
    <location>
        <begin position="168"/>
        <end position="861"/>
    </location>
</feature>
<dbReference type="PRINTS" id="PR00087">
    <property type="entry name" value="LIPOXYGENASE"/>
</dbReference>
<accession>A0AAE1MMP9</accession>
<dbReference type="InterPro" id="IPR036226">
    <property type="entry name" value="LipOase_C_sf"/>
</dbReference>
<protein>
    <recommendedName>
        <fullName evidence="16">Lipoxygenase</fullName>
        <ecNumber evidence="16">1.13.11.-</ecNumber>
    </recommendedName>
</protein>
<dbReference type="Pfam" id="PF01477">
    <property type="entry name" value="PLAT"/>
    <property type="match status" value="1"/>
</dbReference>
<dbReference type="PROSITE" id="PS51393">
    <property type="entry name" value="LIPOXYGENASE_3"/>
    <property type="match status" value="1"/>
</dbReference>
<dbReference type="SMART" id="SM00308">
    <property type="entry name" value="LH2"/>
    <property type="match status" value="1"/>
</dbReference>
<comment type="caution">
    <text evidence="14">Lacks conserved residue(s) required for the propagation of feature annotation.</text>
</comment>
<keyword evidence="4" id="KW-0963">Cytoplasm</keyword>
<dbReference type="SUPFAM" id="SSF48484">
    <property type="entry name" value="Lipoxigenase"/>
    <property type="match status" value="1"/>
</dbReference>